<evidence type="ECO:0000256" key="2">
    <source>
        <dbReference type="ARBA" id="ARBA00007615"/>
    </source>
</evidence>
<evidence type="ECO:0000256" key="3">
    <source>
        <dbReference type="ARBA" id="ARBA00011245"/>
    </source>
</evidence>
<comment type="similarity">
    <text evidence="2 10">Belongs to the LolA family.</text>
</comment>
<dbReference type="PANTHER" id="PTHR35869:SF1">
    <property type="entry name" value="OUTER-MEMBRANE LIPOPROTEIN CARRIER PROTEIN"/>
    <property type="match status" value="1"/>
</dbReference>
<comment type="subunit">
    <text evidence="3 10">Monomer.</text>
</comment>
<evidence type="ECO:0000256" key="6">
    <source>
        <dbReference type="ARBA" id="ARBA00022729"/>
    </source>
</evidence>
<keyword evidence="12" id="KW-1185">Reference proteome</keyword>
<organism evidence="11 12">
    <name type="scientific">Georgfuchsia toluolica</name>
    <dbReference type="NCBI Taxonomy" id="424218"/>
    <lineage>
        <taxon>Bacteria</taxon>
        <taxon>Pseudomonadati</taxon>
        <taxon>Pseudomonadota</taxon>
        <taxon>Betaproteobacteria</taxon>
        <taxon>Nitrosomonadales</taxon>
        <taxon>Sterolibacteriaceae</taxon>
        <taxon>Georgfuchsia</taxon>
    </lineage>
</organism>
<protein>
    <recommendedName>
        <fullName evidence="4 10">Outer-membrane lipoprotein carrier protein</fullName>
    </recommendedName>
</protein>
<evidence type="ECO:0000256" key="10">
    <source>
        <dbReference type="HAMAP-Rule" id="MF_00240"/>
    </source>
</evidence>
<dbReference type="HAMAP" id="MF_00240">
    <property type="entry name" value="LolA"/>
    <property type="match status" value="1"/>
</dbReference>
<feature type="signal peptide" evidence="10">
    <location>
        <begin position="1"/>
        <end position="22"/>
    </location>
</feature>
<gene>
    <name evidence="10 11" type="primary">lolA</name>
    <name evidence="11" type="ORF">GTOL_12988</name>
</gene>
<keyword evidence="8 10" id="KW-0653">Protein transport</keyword>
<keyword evidence="7 10" id="KW-0574">Periplasm</keyword>
<name>A0A916J7W7_9PROT</name>
<dbReference type="NCBIfam" id="TIGR00547">
    <property type="entry name" value="lolA"/>
    <property type="match status" value="1"/>
</dbReference>
<evidence type="ECO:0000313" key="12">
    <source>
        <dbReference type="Proteomes" id="UP000742786"/>
    </source>
</evidence>
<evidence type="ECO:0000256" key="4">
    <source>
        <dbReference type="ARBA" id="ARBA00014035"/>
    </source>
</evidence>
<accession>A0A916J7W7</accession>
<dbReference type="InterPro" id="IPR018323">
    <property type="entry name" value="OM_lipoprot_carrier_LolA_Pbac"/>
</dbReference>
<dbReference type="CDD" id="cd16325">
    <property type="entry name" value="LolA"/>
    <property type="match status" value="1"/>
</dbReference>
<dbReference type="EMBL" id="CAJQUM010000001">
    <property type="protein sequence ID" value="CAG4885105.1"/>
    <property type="molecule type" value="Genomic_DNA"/>
</dbReference>
<dbReference type="SUPFAM" id="SSF89392">
    <property type="entry name" value="Prokaryotic lipoproteins and lipoprotein localization factors"/>
    <property type="match status" value="1"/>
</dbReference>
<dbReference type="InterPro" id="IPR004564">
    <property type="entry name" value="OM_lipoprot_carrier_LolA-like"/>
</dbReference>
<dbReference type="AlphaFoldDB" id="A0A916J7W7"/>
<dbReference type="InterPro" id="IPR029046">
    <property type="entry name" value="LolA/LolB/LppX"/>
</dbReference>
<comment type="caution">
    <text evidence="11">The sequence shown here is derived from an EMBL/GenBank/DDBJ whole genome shotgun (WGS) entry which is preliminary data.</text>
</comment>
<evidence type="ECO:0000256" key="8">
    <source>
        <dbReference type="ARBA" id="ARBA00022927"/>
    </source>
</evidence>
<sequence length="205" mass="22411" precursor="true">MRAFLCVLCVLCCEGFSPLLFASGLEQLHAYLTEAHAARGEFTQTVIARAGRKPQQSSGSFAFLRPGKFRWAYEKPYAQLLVGDGEKLWSYDQDLNQVTVKKIGQALGTTPAALLAGESLDKNFVLKDAGASDGIEYVEATPKAQDASFELVRIGLVGNQPRTMEIQDNFGQITLLRFTRFTSNPDLPATTFRFVPPKGADVAGE</sequence>
<keyword evidence="6 10" id="KW-0732">Signal</keyword>
<dbReference type="GO" id="GO:0042953">
    <property type="term" value="P:lipoprotein transport"/>
    <property type="evidence" value="ECO:0007669"/>
    <property type="project" value="InterPro"/>
</dbReference>
<reference evidence="11" key="1">
    <citation type="submission" date="2021-04" db="EMBL/GenBank/DDBJ databases">
        <authorList>
            <person name="Hornung B."/>
        </authorList>
    </citation>
    <scope>NUCLEOTIDE SEQUENCE</scope>
    <source>
        <strain evidence="11">G5G6</strain>
    </source>
</reference>
<evidence type="ECO:0000256" key="1">
    <source>
        <dbReference type="ARBA" id="ARBA00004418"/>
    </source>
</evidence>
<dbReference type="Proteomes" id="UP000742786">
    <property type="component" value="Unassembled WGS sequence"/>
</dbReference>
<dbReference type="RefSeq" id="WP_220636887.1">
    <property type="nucleotide sequence ID" value="NZ_CAJQUM010000001.1"/>
</dbReference>
<evidence type="ECO:0000256" key="9">
    <source>
        <dbReference type="ARBA" id="ARBA00023186"/>
    </source>
</evidence>
<proteinExistence type="inferred from homology"/>
<dbReference type="GO" id="GO:0044874">
    <property type="term" value="P:lipoprotein localization to outer membrane"/>
    <property type="evidence" value="ECO:0007669"/>
    <property type="project" value="UniProtKB-UniRule"/>
</dbReference>
<keyword evidence="11" id="KW-0449">Lipoprotein</keyword>
<dbReference type="GO" id="GO:0042597">
    <property type="term" value="C:periplasmic space"/>
    <property type="evidence" value="ECO:0007669"/>
    <property type="project" value="UniProtKB-SubCell"/>
</dbReference>
<feature type="chain" id="PRO_5038200858" description="Outer-membrane lipoprotein carrier protein" evidence="10">
    <location>
        <begin position="23"/>
        <end position="205"/>
    </location>
</feature>
<evidence type="ECO:0000313" key="11">
    <source>
        <dbReference type="EMBL" id="CAG4885105.1"/>
    </source>
</evidence>
<keyword evidence="9 10" id="KW-0143">Chaperone</keyword>
<dbReference type="PANTHER" id="PTHR35869">
    <property type="entry name" value="OUTER-MEMBRANE LIPOPROTEIN CARRIER PROTEIN"/>
    <property type="match status" value="1"/>
</dbReference>
<dbReference type="Gene3D" id="2.50.20.10">
    <property type="entry name" value="Lipoprotein localisation LolA/LolB/LppX"/>
    <property type="match status" value="1"/>
</dbReference>
<evidence type="ECO:0000256" key="5">
    <source>
        <dbReference type="ARBA" id="ARBA00022448"/>
    </source>
</evidence>
<keyword evidence="5 10" id="KW-0813">Transport</keyword>
<comment type="subcellular location">
    <subcellularLocation>
        <location evidence="1 10">Periplasm</location>
    </subcellularLocation>
</comment>
<dbReference type="Pfam" id="PF03548">
    <property type="entry name" value="LolA"/>
    <property type="match status" value="1"/>
</dbReference>
<comment type="function">
    <text evidence="10">Participates in the translocation of lipoproteins from the inner membrane to the outer membrane. Only forms a complex with a lipoprotein if the residue after the N-terminal Cys is not an aspartate (The Asp acts as a targeting signal to indicate that the lipoprotein should stay in the inner membrane).</text>
</comment>
<evidence type="ECO:0000256" key="7">
    <source>
        <dbReference type="ARBA" id="ARBA00022764"/>
    </source>
</evidence>